<dbReference type="SUPFAM" id="SSF50952">
    <property type="entry name" value="Soluble quinoprotein glucose dehydrogenase"/>
    <property type="match status" value="1"/>
</dbReference>
<dbReference type="KEGG" id="parq:DSM112329_03812"/>
<accession>A0AAU7B037</accession>
<feature type="chain" id="PRO_5043593648" evidence="1">
    <location>
        <begin position="30"/>
        <end position="737"/>
    </location>
</feature>
<sequence>MRTETLRLAGAAAVSAAALLLAAVPAAPAAVAVPPPGALVTDEPVVDLAAFGDRIYARGEFTHAGEYTGPGITIDTGSGALARSVVPLNGQISDVEPDGAGGWFVGGSFSVSGRMPHRNVAHIRADGTTDEAFQAGTNGLVTALAYDGRRLFVAGGFTTVNGTNRGGVAAVDAATGATLPFDAKQSGAATEMVLAPATAVRPARLFVGMRQILALDPETGAPVRGFTSNINADIRALAVDDQHLYVGGNGIAALNPDTGDRDPAFKADPRNLADDPIFTGTVQTLVRDGGRLLAGGQFNALGGAAGPLVALDPASGVADRTFRPQITASTVPDPDGDGDSGNDVPDVGVFDITRVGSALWVGGLFQTAGGSTAENLAALDPASGDRAAPHSLPYLGGQVNGVAGGAGGRLFVGGYMSIAGAREVRSGLMALDGRTLAVDPRFSPFGDISFLPMLPGPGHVVFAANRFDGYAHVKRARFEPTRTTIAVRDARTGEPAPGFAKVRNLTGVALLGGNVLVARRLQDRLRFPRNLIEVRSPATGKVLRQFVLPLPGYVTGLHTTPAGALYVTGSFRRYRPGGRPAHLAVIRVNPLTGALDPGFDPHAHGPVYSWATTKGRVFLSGLFDRLGARRRPGLGAVAPATGAVDVGFRPTRRLQGDASTVLTGLPNSLLQAGYFGDGGRVIDPVTGRLQLTGLAALQGRTAVTARAGGGLVVAQSISLPLGGYDSGELGYLTTLPR</sequence>
<evidence type="ECO:0000256" key="1">
    <source>
        <dbReference type="SAM" id="SignalP"/>
    </source>
</evidence>
<dbReference type="EMBL" id="CP114014">
    <property type="protein sequence ID" value="XAY06934.1"/>
    <property type="molecule type" value="Genomic_DNA"/>
</dbReference>
<feature type="signal peptide" evidence="1">
    <location>
        <begin position="1"/>
        <end position="29"/>
    </location>
</feature>
<dbReference type="Gene3D" id="2.80.10.50">
    <property type="match status" value="1"/>
</dbReference>
<evidence type="ECO:0000313" key="2">
    <source>
        <dbReference type="EMBL" id="XAY06934.1"/>
    </source>
</evidence>
<gene>
    <name evidence="2" type="ORF">DSM112329_03812</name>
</gene>
<organism evidence="2">
    <name type="scientific">Paraconexibacter sp. AEG42_29</name>
    <dbReference type="NCBI Taxonomy" id="2997339"/>
    <lineage>
        <taxon>Bacteria</taxon>
        <taxon>Bacillati</taxon>
        <taxon>Actinomycetota</taxon>
        <taxon>Thermoleophilia</taxon>
        <taxon>Solirubrobacterales</taxon>
        <taxon>Paraconexibacteraceae</taxon>
        <taxon>Paraconexibacter</taxon>
    </lineage>
</organism>
<proteinExistence type="predicted"/>
<dbReference type="AlphaFoldDB" id="A0AAU7B037"/>
<dbReference type="InterPro" id="IPR011041">
    <property type="entry name" value="Quinoprot_gluc/sorb_DH_b-prop"/>
</dbReference>
<dbReference type="InterPro" id="IPR011047">
    <property type="entry name" value="Quinoprotein_ADH-like_sf"/>
</dbReference>
<reference evidence="2" key="1">
    <citation type="submission" date="2022-12" db="EMBL/GenBank/DDBJ databases">
        <title>Paraconexibacter alkalitolerans sp. nov. and Baekduia alba sp. nov., isolated from soil and emended description of the genera Paraconexibacter (Chun et al., 2020) and Baekduia (An et al., 2020).</title>
        <authorList>
            <person name="Vieira S."/>
            <person name="Huber K.J."/>
            <person name="Geppert A."/>
            <person name="Wolf J."/>
            <person name="Neumann-Schaal M."/>
            <person name="Muesken M."/>
            <person name="Overmann J."/>
        </authorList>
    </citation>
    <scope>NUCLEOTIDE SEQUENCE</scope>
    <source>
        <strain evidence="2">AEG42_29</strain>
    </source>
</reference>
<keyword evidence="1" id="KW-0732">Signal</keyword>
<dbReference type="SUPFAM" id="SSF50998">
    <property type="entry name" value="Quinoprotein alcohol dehydrogenase-like"/>
    <property type="match status" value="1"/>
</dbReference>
<name>A0AAU7B037_9ACTN</name>
<dbReference type="RefSeq" id="WP_354698147.1">
    <property type="nucleotide sequence ID" value="NZ_CP114014.1"/>
</dbReference>
<protein>
    <submittedName>
        <fullName evidence="2">Uncharacterized protein</fullName>
    </submittedName>
</protein>